<feature type="compositionally biased region" description="Pro residues" evidence="1">
    <location>
        <begin position="697"/>
        <end position="717"/>
    </location>
</feature>
<feature type="compositionally biased region" description="Polar residues" evidence="1">
    <location>
        <begin position="879"/>
        <end position="890"/>
    </location>
</feature>
<gene>
    <name evidence="3" type="ORF">B0T26DRAFT_632117</name>
</gene>
<dbReference type="InterPro" id="IPR058155">
    <property type="entry name" value="Skg3/CAF120-like_PH"/>
</dbReference>
<evidence type="ECO:0000313" key="4">
    <source>
        <dbReference type="Proteomes" id="UP001172101"/>
    </source>
</evidence>
<evidence type="ECO:0000259" key="2">
    <source>
        <dbReference type="PROSITE" id="PS50003"/>
    </source>
</evidence>
<feature type="region of interest" description="Disordered" evidence="1">
    <location>
        <begin position="1154"/>
        <end position="1258"/>
    </location>
</feature>
<dbReference type="FunFam" id="2.30.29.30:FF:000203">
    <property type="entry name" value="PH domain-containing protein"/>
    <property type="match status" value="1"/>
</dbReference>
<feature type="compositionally biased region" description="Low complexity" evidence="1">
    <location>
        <begin position="1163"/>
        <end position="1177"/>
    </location>
</feature>
<feature type="region of interest" description="Disordered" evidence="1">
    <location>
        <begin position="495"/>
        <end position="533"/>
    </location>
</feature>
<feature type="compositionally biased region" description="Basic and acidic residues" evidence="1">
    <location>
        <begin position="908"/>
        <end position="917"/>
    </location>
</feature>
<feature type="region of interest" description="Disordered" evidence="1">
    <location>
        <begin position="397"/>
        <end position="482"/>
    </location>
</feature>
<feature type="compositionally biased region" description="Low complexity" evidence="1">
    <location>
        <begin position="644"/>
        <end position="653"/>
    </location>
</feature>
<dbReference type="PROSITE" id="PS50003">
    <property type="entry name" value="PH_DOMAIN"/>
    <property type="match status" value="1"/>
</dbReference>
<reference evidence="3" key="1">
    <citation type="submission" date="2023-06" db="EMBL/GenBank/DDBJ databases">
        <title>Genome-scale phylogeny and comparative genomics of the fungal order Sordariales.</title>
        <authorList>
            <consortium name="Lawrence Berkeley National Laboratory"/>
            <person name="Hensen N."/>
            <person name="Bonometti L."/>
            <person name="Westerberg I."/>
            <person name="Brannstrom I.O."/>
            <person name="Guillou S."/>
            <person name="Cros-Aarteil S."/>
            <person name="Calhoun S."/>
            <person name="Haridas S."/>
            <person name="Kuo A."/>
            <person name="Mondo S."/>
            <person name="Pangilinan J."/>
            <person name="Riley R."/>
            <person name="LaButti K."/>
            <person name="Andreopoulos B."/>
            <person name="Lipzen A."/>
            <person name="Chen C."/>
            <person name="Yanf M."/>
            <person name="Daum C."/>
            <person name="Ng V."/>
            <person name="Clum A."/>
            <person name="Steindorff A."/>
            <person name="Ohm R."/>
            <person name="Martin F."/>
            <person name="Silar P."/>
            <person name="Natvig D."/>
            <person name="Lalanne C."/>
            <person name="Gautier V."/>
            <person name="Ament-velasquez S.L."/>
            <person name="Kruys A."/>
            <person name="Hutchinson M.I."/>
            <person name="Powell A.J."/>
            <person name="Barry K."/>
            <person name="Miller A.N."/>
            <person name="Grigoriev I.V."/>
            <person name="Debuchy R."/>
            <person name="Gladieux P."/>
            <person name="Thoren M.H."/>
            <person name="Johannesson H."/>
        </authorList>
    </citation>
    <scope>NUCLEOTIDE SEQUENCE</scope>
    <source>
        <strain evidence="3">SMH2392-1A</strain>
    </source>
</reference>
<accession>A0AA40BGN8</accession>
<feature type="region of interest" description="Disordered" evidence="1">
    <location>
        <begin position="549"/>
        <end position="853"/>
    </location>
</feature>
<dbReference type="Proteomes" id="UP001172101">
    <property type="component" value="Unassembled WGS sequence"/>
</dbReference>
<feature type="compositionally biased region" description="Pro residues" evidence="1">
    <location>
        <begin position="654"/>
        <end position="664"/>
    </location>
</feature>
<feature type="compositionally biased region" description="Acidic residues" evidence="1">
    <location>
        <begin position="604"/>
        <end position="613"/>
    </location>
</feature>
<feature type="region of interest" description="Disordered" evidence="1">
    <location>
        <begin position="948"/>
        <end position="1016"/>
    </location>
</feature>
<feature type="compositionally biased region" description="Low complexity" evidence="1">
    <location>
        <begin position="795"/>
        <end position="809"/>
    </location>
</feature>
<feature type="compositionally biased region" description="Low complexity" evidence="1">
    <location>
        <begin position="673"/>
        <end position="696"/>
    </location>
</feature>
<dbReference type="Gene3D" id="2.30.29.30">
    <property type="entry name" value="Pleckstrin-homology domain (PH domain)/Phosphotyrosine-binding domain (PTB)"/>
    <property type="match status" value="1"/>
</dbReference>
<sequence length="1258" mass="136088">MVQTYQPHMMDVNEDTLPELQPIFTFLNSHTNKLYQEGYFLKLDDQDIKGKPNPDRTWTECFAQLVGTVLSLWDAAELDAAGEDGEVLPKFINLTDASIKMIESLPTRTNDEQPLQHILSISTAGRNRYLLHFNSHHSLIQWTAGIRLAMFEHLTLQEAYTGALIAGKGKTLNSINVIMERARIPVQEWVRVRFGAGVPWRRCWCVIEPPSEKEYQKAQKDFKKRSPYDRSHAPILKGQIKFYDTRKDAEKKKKHSRPIASITDSYSAYAIYPQSKALIDSSTLLKIEGSITIHSDPPSATEGFVFIMPETHPMVSGFEMLLRFMFPTWDTFGLYGRPGRLVASVLDPRSLMFGMPKHKRYGYLELLDVSGLILTEGSASWSEQEWRKKLKELTGRRMTAMEEGSRSQSRSASRNSKRLSFGTPASAVGKPRVGFAEDGGSVRSSRSLSLSKPGPRTDSAPPDPSRELSTMEGHSRHSRNISDSQLAEVLISHGLEGPPEAQPSAPRGSDRAKTFASDLASTPERVSSEDERPVRCMAVVDNLEVQRMQTPEPVNPPPAFAHSAGAQPQQKPYHSPEMRRANSRLSSTTLSQLAKAGGLTSDMFSDEPEDGAEQSDPRGPAVQPQASADPVGMNANFNGSREALTPPTNTFPPLNSPVLPPPHMMPAQQRSNSPLVGHPSGPSGPPDGYSPYQQRGPPGPRRTPPPNQGMARPPPHMQGPVSPVHRKPLPQRTTSLQRPTDNPVSPIFPQPVSGIGGFPQQGFAGNEQARFRPSENAALPPIPPRHPTRQNSERSAASSNYDDASSTASPDYASTRRSTDTQESVDRPRAGVLKTVGDDSGPSDDSKSDYNIPDINFGRTINYGAANIPANKVPGLTNATANVAQSQQPGVLSPGRKSPGPGPAYSHYRQESDDTIRRTVPWQPGATIGSASTDNVVSPEQFVQQRAAAATAPLFSHQRTPSANTLTDFRSGTPSSPPKRPGSQSHSRHNSADLLQSGRPSSQGTMAALSSGEASSYLSAREQEHVARVTGSPLIAFSGNKGPGQPQAGLVGAIEAREREKAQMRQGIGGQAVAQAIDQRQREQNQQAQRAAQVAYAQQAQYVAQQGYAGPQMPIPMGMMSGGAPSVYAMSSMSPHATGPGSVMMNGGMSPARPAFQPGPGYGSPQQRPQMMSPQGPYSNTPPVAQAGGWSKPYVQQSRPPPLASPPIMGSPSMNMNGQPQAVGFQPPPQGQFTPTGRPGTPGTPGTPGRVQFQGQAF</sequence>
<dbReference type="AlphaFoldDB" id="A0AA40BGN8"/>
<feature type="compositionally biased region" description="Low complexity" evidence="1">
    <location>
        <begin position="1218"/>
        <end position="1241"/>
    </location>
</feature>
<feature type="compositionally biased region" description="Polar residues" evidence="1">
    <location>
        <begin position="957"/>
        <end position="974"/>
    </location>
</feature>
<dbReference type="InterPro" id="IPR001849">
    <property type="entry name" value="PH_domain"/>
</dbReference>
<dbReference type="SUPFAM" id="SSF50729">
    <property type="entry name" value="PH domain-like"/>
    <property type="match status" value="1"/>
</dbReference>
<organism evidence="3 4">
    <name type="scientific">Lasiosphaeria miniovina</name>
    <dbReference type="NCBI Taxonomy" id="1954250"/>
    <lineage>
        <taxon>Eukaryota</taxon>
        <taxon>Fungi</taxon>
        <taxon>Dikarya</taxon>
        <taxon>Ascomycota</taxon>
        <taxon>Pezizomycotina</taxon>
        <taxon>Sordariomycetes</taxon>
        <taxon>Sordariomycetidae</taxon>
        <taxon>Sordariales</taxon>
        <taxon>Lasiosphaeriaceae</taxon>
        <taxon>Lasiosphaeria</taxon>
    </lineage>
</organism>
<name>A0AA40BGN8_9PEZI</name>
<dbReference type="Pfam" id="PF00169">
    <property type="entry name" value="PH"/>
    <property type="match status" value="1"/>
</dbReference>
<feature type="compositionally biased region" description="Polar residues" evidence="1">
    <location>
        <begin position="731"/>
        <end position="743"/>
    </location>
</feature>
<keyword evidence="4" id="KW-1185">Reference proteome</keyword>
<dbReference type="RefSeq" id="XP_060302782.1">
    <property type="nucleotide sequence ID" value="XM_060436419.1"/>
</dbReference>
<comment type="caution">
    <text evidence="3">The sequence shown here is derived from an EMBL/GenBank/DDBJ whole genome shotgun (WGS) entry which is preliminary data.</text>
</comment>
<dbReference type="GeneID" id="85319689"/>
<dbReference type="SMART" id="SM00233">
    <property type="entry name" value="PH"/>
    <property type="match status" value="1"/>
</dbReference>
<feature type="region of interest" description="Disordered" evidence="1">
    <location>
        <begin position="879"/>
        <end position="933"/>
    </location>
</feature>
<dbReference type="EMBL" id="JAUIRO010000001">
    <property type="protein sequence ID" value="KAK0733905.1"/>
    <property type="molecule type" value="Genomic_DNA"/>
</dbReference>
<feature type="domain" description="PH" evidence="2">
    <location>
        <begin position="33"/>
        <end position="151"/>
    </location>
</feature>
<feature type="compositionally biased region" description="Basic and acidic residues" evidence="1">
    <location>
        <begin position="817"/>
        <end position="829"/>
    </location>
</feature>
<proteinExistence type="predicted"/>
<protein>
    <recommendedName>
        <fullName evidence="2">PH domain-containing protein</fullName>
    </recommendedName>
</protein>
<dbReference type="InterPro" id="IPR011993">
    <property type="entry name" value="PH-like_dom_sf"/>
</dbReference>
<feature type="compositionally biased region" description="Low complexity" evidence="1">
    <location>
        <begin position="441"/>
        <end position="451"/>
    </location>
</feature>
<feature type="compositionally biased region" description="Polar residues" evidence="1">
    <location>
        <begin position="583"/>
        <end position="592"/>
    </location>
</feature>
<evidence type="ECO:0000256" key="1">
    <source>
        <dbReference type="SAM" id="MobiDB-lite"/>
    </source>
</evidence>
<evidence type="ECO:0000313" key="3">
    <source>
        <dbReference type="EMBL" id="KAK0733905.1"/>
    </source>
</evidence>
<dbReference type="Pfam" id="PF25381">
    <property type="entry name" value="PH_26"/>
    <property type="match status" value="1"/>
</dbReference>